<accession>K1UI31</accession>
<gene>
    <name evidence="1" type="ORF">LEA_02224</name>
</gene>
<dbReference type="InterPro" id="IPR027417">
    <property type="entry name" value="P-loop_NTPase"/>
</dbReference>
<sequence>MGGKSAINNYSSEFLYKCWKRFRKYYATLTGITQNVEECLLSDTARLMFANSEFLVLLNQAPTDRAELAKLLDASDAQMDYVSDAPAGHGLIKVGSCLVPFINELPRDTELYRL</sequence>
<protein>
    <submittedName>
        <fullName evidence="1">TraE protein</fullName>
    </submittedName>
</protein>
<proteinExistence type="predicted"/>
<name>K1UI31_9ZZZZ</name>
<dbReference type="Gene3D" id="3.40.50.300">
    <property type="entry name" value="P-loop containing nucleotide triphosphate hydrolases"/>
    <property type="match status" value="1"/>
</dbReference>
<dbReference type="EMBL" id="AJWY01001539">
    <property type="protein sequence ID" value="EKC79644.1"/>
    <property type="molecule type" value="Genomic_DNA"/>
</dbReference>
<comment type="caution">
    <text evidence="1">The sequence shown here is derived from an EMBL/GenBank/DDBJ whole genome shotgun (WGS) entry which is preliminary data.</text>
</comment>
<evidence type="ECO:0000313" key="1">
    <source>
        <dbReference type="EMBL" id="EKC79644.1"/>
    </source>
</evidence>
<feature type="non-terminal residue" evidence="1">
    <location>
        <position position="114"/>
    </location>
</feature>
<organism evidence="1">
    <name type="scientific">human gut metagenome</name>
    <dbReference type="NCBI Taxonomy" id="408170"/>
    <lineage>
        <taxon>unclassified sequences</taxon>
        <taxon>metagenomes</taxon>
        <taxon>organismal metagenomes</taxon>
    </lineage>
</organism>
<reference evidence="1" key="1">
    <citation type="journal article" date="2013" name="Environ. Microbiol.">
        <title>Microbiota from the distal guts of lean and obese adolescents exhibit partial functional redundancy besides clear differences in community structure.</title>
        <authorList>
            <person name="Ferrer M."/>
            <person name="Ruiz A."/>
            <person name="Lanza F."/>
            <person name="Haange S.B."/>
            <person name="Oberbach A."/>
            <person name="Till H."/>
            <person name="Bargiela R."/>
            <person name="Campoy C."/>
            <person name="Segura M.T."/>
            <person name="Richter M."/>
            <person name="von Bergen M."/>
            <person name="Seifert J."/>
            <person name="Suarez A."/>
        </authorList>
    </citation>
    <scope>NUCLEOTIDE SEQUENCE</scope>
</reference>
<dbReference type="AlphaFoldDB" id="K1UI31"/>